<proteinExistence type="predicted"/>
<evidence type="ECO:0000313" key="3">
    <source>
        <dbReference type="Proteomes" id="UP001500187"/>
    </source>
</evidence>
<name>A0ABP9B3C7_9MICC</name>
<comment type="caution">
    <text evidence="2">The sequence shown here is derived from an EMBL/GenBank/DDBJ whole genome shotgun (WGS) entry which is preliminary data.</text>
</comment>
<dbReference type="RefSeq" id="WP_345444130.1">
    <property type="nucleotide sequence ID" value="NZ_BAABKP010000001.1"/>
</dbReference>
<dbReference type="EMBL" id="BAABKP010000001">
    <property type="protein sequence ID" value="GAA4789387.1"/>
    <property type="molecule type" value="Genomic_DNA"/>
</dbReference>
<organism evidence="2 3">
    <name type="scientific">Rothia endophytica</name>
    <dbReference type="NCBI Taxonomy" id="1324766"/>
    <lineage>
        <taxon>Bacteria</taxon>
        <taxon>Bacillati</taxon>
        <taxon>Actinomycetota</taxon>
        <taxon>Actinomycetes</taxon>
        <taxon>Micrococcales</taxon>
        <taxon>Micrococcaceae</taxon>
        <taxon>Rothia</taxon>
    </lineage>
</organism>
<reference evidence="3" key="1">
    <citation type="journal article" date="2019" name="Int. J. Syst. Evol. Microbiol.">
        <title>The Global Catalogue of Microorganisms (GCM) 10K type strain sequencing project: providing services to taxonomists for standard genome sequencing and annotation.</title>
        <authorList>
            <consortium name="The Broad Institute Genomics Platform"/>
            <consortium name="The Broad Institute Genome Sequencing Center for Infectious Disease"/>
            <person name="Wu L."/>
            <person name="Ma J."/>
        </authorList>
    </citation>
    <scope>NUCLEOTIDE SEQUENCE [LARGE SCALE GENOMIC DNA]</scope>
    <source>
        <strain evidence="3">JCM 18541</strain>
    </source>
</reference>
<evidence type="ECO:0000313" key="2">
    <source>
        <dbReference type="EMBL" id="GAA4789387.1"/>
    </source>
</evidence>
<accession>A0ABP9B3C7</accession>
<feature type="region of interest" description="Disordered" evidence="1">
    <location>
        <begin position="1"/>
        <end position="34"/>
    </location>
</feature>
<protein>
    <submittedName>
        <fullName evidence="2">Uncharacterized protein</fullName>
    </submittedName>
</protein>
<evidence type="ECO:0000256" key="1">
    <source>
        <dbReference type="SAM" id="MobiDB-lite"/>
    </source>
</evidence>
<keyword evidence="3" id="KW-1185">Reference proteome</keyword>
<sequence length="124" mass="13951">MDENGGMFENRKEIRAPHGGNALSSDPLAEMKVSEEQVQRDYKNLIAELDQESFSQETEPLDFAPNLGSTLYVEALRARFEGVKENLGREILSGMCTVEQAYTYLENMEISLLLEQELSLTVTS</sequence>
<dbReference type="Proteomes" id="UP001500187">
    <property type="component" value="Unassembled WGS sequence"/>
</dbReference>
<gene>
    <name evidence="2" type="ORF">GCM10023352_04090</name>
</gene>